<dbReference type="RefSeq" id="WP_274042536.1">
    <property type="nucleotide sequence ID" value="NZ_JANCPR020000054.1"/>
</dbReference>
<dbReference type="SUPFAM" id="SSF82171">
    <property type="entry name" value="DPP6 N-terminal domain-like"/>
    <property type="match status" value="1"/>
</dbReference>
<name>A0ABT7A7D3_9ACTN</name>
<evidence type="ECO:0008006" key="4">
    <source>
        <dbReference type="Google" id="ProtNLM"/>
    </source>
</evidence>
<accession>A0ABT7A7D3</accession>
<protein>
    <recommendedName>
        <fullName evidence="4">WD40-like Beta Propeller Repeat</fullName>
    </recommendedName>
</protein>
<evidence type="ECO:0000256" key="1">
    <source>
        <dbReference type="SAM" id="MobiDB-lite"/>
    </source>
</evidence>
<proteinExistence type="predicted"/>
<dbReference type="InterPro" id="IPR011042">
    <property type="entry name" value="6-blade_b-propeller_TolB-like"/>
</dbReference>
<gene>
    <name evidence="2" type="ORF">NMN56_035965</name>
</gene>
<organism evidence="2 3">
    <name type="scientific">Streptomyces iconiensis</name>
    <dbReference type="NCBI Taxonomy" id="1384038"/>
    <lineage>
        <taxon>Bacteria</taxon>
        <taxon>Bacillati</taxon>
        <taxon>Actinomycetota</taxon>
        <taxon>Actinomycetes</taxon>
        <taxon>Kitasatosporales</taxon>
        <taxon>Streptomycetaceae</taxon>
        <taxon>Streptomyces</taxon>
    </lineage>
</organism>
<feature type="region of interest" description="Disordered" evidence="1">
    <location>
        <begin position="313"/>
        <end position="344"/>
    </location>
</feature>
<reference evidence="2 3" key="1">
    <citation type="submission" date="2023-05" db="EMBL/GenBank/DDBJ databases">
        <title>Streptantibioticus silvisoli sp. nov., acidotolerant actinomycetes 1 from pine litter.</title>
        <authorList>
            <person name="Swiecimska M."/>
            <person name="Golinska P."/>
            <person name="Sangal V."/>
            <person name="Wachnowicz B."/>
            <person name="Goodfellow M."/>
        </authorList>
    </citation>
    <scope>NUCLEOTIDE SEQUENCE [LARGE SCALE GENOMIC DNA]</scope>
    <source>
        <strain evidence="2 3">DSM 42109</strain>
    </source>
</reference>
<dbReference type="InterPro" id="IPR011659">
    <property type="entry name" value="WD40"/>
</dbReference>
<keyword evidence="3" id="KW-1185">Reference proteome</keyword>
<dbReference type="EMBL" id="JANCPR020000054">
    <property type="protein sequence ID" value="MDJ1137253.1"/>
    <property type="molecule type" value="Genomic_DNA"/>
</dbReference>
<dbReference type="Pfam" id="PF07676">
    <property type="entry name" value="PD40"/>
    <property type="match status" value="1"/>
</dbReference>
<evidence type="ECO:0000313" key="2">
    <source>
        <dbReference type="EMBL" id="MDJ1137253.1"/>
    </source>
</evidence>
<dbReference type="Gene3D" id="2.120.10.30">
    <property type="entry name" value="TolB, C-terminal domain"/>
    <property type="match status" value="1"/>
</dbReference>
<sequence>MSAAETARSRTRGPSLRARIAALGAAAAVLATVAVTYTVQAAGGRAEPTAVDSAFGLDGGGGRLLFRSTRDGAGEGRVARLPVSGDGARPTGGPACRRFHAAAGTGLCLQRRTGIPPRSYAVVLDEDLKEKRRVPLDGIPNRARVSASGRMLSWTNFTSGDSYNQSSFSTRTGILDTRTGYLVKNIEGIQLTVDGRRYHAPDVNYWGVTFADDDNRFYATVSTKGKTYLVEGDMRTWSARAVRENAECPSLSPDGRRLAFKKKVPGGGRAPWRLHVLDLRTQRERPLAERRGVDDQVLWLDSARIAYALPGKSGRESDIWSVPADGTGEPRLRVRDASSPAVLR</sequence>
<dbReference type="Proteomes" id="UP001214441">
    <property type="component" value="Unassembled WGS sequence"/>
</dbReference>
<comment type="caution">
    <text evidence="2">The sequence shown here is derived from an EMBL/GenBank/DDBJ whole genome shotgun (WGS) entry which is preliminary data.</text>
</comment>
<evidence type="ECO:0000313" key="3">
    <source>
        <dbReference type="Proteomes" id="UP001214441"/>
    </source>
</evidence>